<dbReference type="PANTHER" id="PTHR34406">
    <property type="entry name" value="PROTEIN YCEI"/>
    <property type="match status" value="1"/>
</dbReference>
<reference evidence="3 4" key="1">
    <citation type="submission" date="2019-02" db="EMBL/GenBank/DDBJ databases">
        <title>Sequencing the genomes of 1000 actinobacteria strains.</title>
        <authorList>
            <person name="Klenk H.-P."/>
        </authorList>
    </citation>
    <scope>NUCLEOTIDE SEQUENCE [LARGE SCALE GENOMIC DNA]</scope>
    <source>
        <strain evidence="3 4">DSM 45779</strain>
    </source>
</reference>
<dbReference type="SMART" id="SM00867">
    <property type="entry name" value="YceI"/>
    <property type="match status" value="1"/>
</dbReference>
<dbReference type="SUPFAM" id="SSF101874">
    <property type="entry name" value="YceI-like"/>
    <property type="match status" value="1"/>
</dbReference>
<dbReference type="PANTHER" id="PTHR34406:SF1">
    <property type="entry name" value="PROTEIN YCEI"/>
    <property type="match status" value="1"/>
</dbReference>
<evidence type="ECO:0000313" key="4">
    <source>
        <dbReference type="Proteomes" id="UP000291591"/>
    </source>
</evidence>
<evidence type="ECO:0000259" key="2">
    <source>
        <dbReference type="SMART" id="SM00867"/>
    </source>
</evidence>
<dbReference type="Pfam" id="PF04264">
    <property type="entry name" value="YceI"/>
    <property type="match status" value="1"/>
</dbReference>
<name>A0A4Q7UZC4_PSEST</name>
<protein>
    <submittedName>
        <fullName evidence="3">Polyisoprenoid-binding protein YceI</fullName>
    </submittedName>
</protein>
<feature type="domain" description="Lipid/polyisoprenoid-binding YceI-like" evidence="2">
    <location>
        <begin position="16"/>
        <end position="183"/>
    </location>
</feature>
<dbReference type="Proteomes" id="UP000291591">
    <property type="component" value="Unassembled WGS sequence"/>
</dbReference>
<dbReference type="AlphaFoldDB" id="A0A4Q7UZC4"/>
<dbReference type="EMBL" id="SHKL01000001">
    <property type="protein sequence ID" value="RZT86371.1"/>
    <property type="molecule type" value="Genomic_DNA"/>
</dbReference>
<proteinExistence type="inferred from homology"/>
<keyword evidence="4" id="KW-1185">Reference proteome</keyword>
<gene>
    <name evidence="3" type="ORF">EV383_3264</name>
</gene>
<comment type="caution">
    <text evidence="3">The sequence shown here is derived from an EMBL/GenBank/DDBJ whole genome shotgun (WGS) entry which is preliminary data.</text>
</comment>
<dbReference type="InterPro" id="IPR007372">
    <property type="entry name" value="Lipid/polyisoprenoid-bd_YceI"/>
</dbReference>
<comment type="similarity">
    <text evidence="1">Belongs to the UPF0312 family.</text>
</comment>
<accession>A0A4Q7UZC4</accession>
<dbReference type="RefSeq" id="WP_130290682.1">
    <property type="nucleotide sequence ID" value="NZ_SHKL01000001.1"/>
</dbReference>
<dbReference type="InterPro" id="IPR036761">
    <property type="entry name" value="TTHA0802/YceI-like_sf"/>
</dbReference>
<dbReference type="OrthoDB" id="9811006at2"/>
<dbReference type="Gene3D" id="2.40.128.110">
    <property type="entry name" value="Lipid/polyisoprenoid-binding, YceI-like"/>
    <property type="match status" value="1"/>
</dbReference>
<evidence type="ECO:0000256" key="1">
    <source>
        <dbReference type="ARBA" id="ARBA00008812"/>
    </source>
</evidence>
<evidence type="ECO:0000313" key="3">
    <source>
        <dbReference type="EMBL" id="RZT86371.1"/>
    </source>
</evidence>
<organism evidence="3 4">
    <name type="scientific">Pseudonocardia sediminis</name>
    <dbReference type="NCBI Taxonomy" id="1397368"/>
    <lineage>
        <taxon>Bacteria</taxon>
        <taxon>Bacillati</taxon>
        <taxon>Actinomycetota</taxon>
        <taxon>Actinomycetes</taxon>
        <taxon>Pseudonocardiales</taxon>
        <taxon>Pseudonocardiaceae</taxon>
        <taxon>Pseudonocardia</taxon>
    </lineage>
</organism>
<sequence length="187" mass="19849">MSAPSTTTIPNYIAGTWDIDATHSVIAFSVRHMMVSKVKGRFDQFAGEIVTADNFEDSSVSTTIDATSINTGNDQRDGHIKSADFFEVETHPEWTFRSTGITAKGDDFVLAGDLTIKGATKPVELALEVGGFGPDAWGGTRCGFTATTTINRSDFGVDISLPLDGGGVVVSEKIGIELEIEGVLRAS</sequence>